<dbReference type="Gene3D" id="3.40.630.30">
    <property type="match status" value="1"/>
</dbReference>
<evidence type="ECO:0000259" key="1">
    <source>
        <dbReference type="PROSITE" id="PS51186"/>
    </source>
</evidence>
<evidence type="ECO:0000313" key="8">
    <source>
        <dbReference type="EMBL" id="RTS52758.1"/>
    </source>
</evidence>
<evidence type="ECO:0000313" key="14">
    <source>
        <dbReference type="Proteomes" id="UP000284767"/>
    </source>
</evidence>
<dbReference type="EMBL" id="WOAD01000016">
    <property type="protein sequence ID" value="MUI37119.1"/>
    <property type="molecule type" value="Genomic_DNA"/>
</dbReference>
<dbReference type="eggNOG" id="COG0454">
    <property type="taxonomic scope" value="Bacteria"/>
</dbReference>
<accession>A0A1S1BZC4</accession>
<reference evidence="7 14" key="4">
    <citation type="submission" date="2017-08" db="EMBL/GenBank/DDBJ databases">
        <authorList>
            <person name="Feschi L."/>
            <person name="Jeukens J."/>
            <person name="Emond-Rheault J.-G."/>
            <person name="Kukavica-Ibrulj I."/>
            <person name="Boyle B."/>
            <person name="Levesque R.C."/>
        </authorList>
    </citation>
    <scope>NUCLEOTIDE SEQUENCE [LARGE SCALE GENOMIC DNA]</scope>
    <source>
        <strain evidence="7 14">PA-W36</strain>
    </source>
</reference>
<gene>
    <name evidence="5" type="ORF">CAZ10_27375</name>
    <name evidence="6" type="ORF">DT376_21400</name>
    <name evidence="8" type="ORF">DY940_00620</name>
    <name evidence="3" type="ORF">GNQ48_19115</name>
    <name evidence="4" type="ORF">GUL26_24735</name>
    <name evidence="7" type="ORF">IPC1295_21020</name>
    <name evidence="9" type="ORF">L4V69_37080</name>
    <name evidence="2" type="ORF">PAERUG_P19_London_7_VIM_2_05_10_00847</name>
</gene>
<dbReference type="Proteomes" id="UP000644192">
    <property type="component" value="Unassembled WGS sequence"/>
</dbReference>
<reference evidence="5 11" key="3">
    <citation type="submission" date="2017-05" db="EMBL/GenBank/DDBJ databases">
        <authorList>
            <person name="Song R."/>
            <person name="Chenine A.L."/>
            <person name="Ruprecht R.M."/>
        </authorList>
    </citation>
    <scope>NUCLEOTIDE SEQUENCE [LARGE SCALE GENOMIC DNA]</scope>
    <source>
        <strain evidence="5 11">S567_C10_BS</strain>
    </source>
</reference>
<protein>
    <submittedName>
        <fullName evidence="2">Acetyltransferase Pat</fullName>
        <ecNumber evidence="2">2.3.1.-</ecNumber>
    </submittedName>
    <submittedName>
        <fullName evidence="3 5">N-acetyltransferase</fullName>
    </submittedName>
</protein>
<dbReference type="Pfam" id="PF00583">
    <property type="entry name" value="Acetyltransf_1"/>
    <property type="match status" value="1"/>
</dbReference>
<dbReference type="RefSeq" id="WP_003096934.1">
    <property type="nucleotide sequence ID" value="NZ_AP014622.1"/>
</dbReference>
<dbReference type="InterPro" id="IPR000182">
    <property type="entry name" value="GNAT_dom"/>
</dbReference>
<evidence type="ECO:0000313" key="4">
    <source>
        <dbReference type="EMBL" id="MZZ15469.1"/>
    </source>
</evidence>
<dbReference type="EMBL" id="CP136986">
    <property type="protein sequence ID" value="WOS78027.1"/>
    <property type="molecule type" value="Genomic_DNA"/>
</dbReference>
<reference evidence="2" key="2">
    <citation type="submission" date="2015-06" db="EMBL/GenBank/DDBJ databases">
        <authorList>
            <person name="Radhakrishnan R."/>
            <person name="Underwood A."/>
            <person name="Al-Shahib A."/>
        </authorList>
    </citation>
    <scope>NUCLEOTIDE SEQUENCE</scope>
    <source>
        <strain evidence="2">P19_London_7_VIM_2_05_10</strain>
    </source>
</reference>
<organism evidence="2 10">
    <name type="scientific">Pseudomonas aeruginosa</name>
    <dbReference type="NCBI Taxonomy" id="287"/>
    <lineage>
        <taxon>Bacteria</taxon>
        <taxon>Pseudomonadati</taxon>
        <taxon>Pseudomonadota</taxon>
        <taxon>Gammaproteobacteria</taxon>
        <taxon>Pseudomonadales</taxon>
        <taxon>Pseudomonadaceae</taxon>
        <taxon>Pseudomonas</taxon>
    </lineage>
</organism>
<evidence type="ECO:0000313" key="7">
    <source>
        <dbReference type="EMBL" id="RPM11501.1"/>
    </source>
</evidence>
<reference evidence="7 14" key="7">
    <citation type="submission" date="2019-01" db="EMBL/GenBank/DDBJ databases">
        <title>The Pseudomonas aeruginosa pan-genome provides new insights on its population structure, horizontal gene transfer and pathogenicity.</title>
        <authorList>
            <person name="Freschi L."/>
            <person name="Vincent A.T."/>
            <person name="Jeukens J."/>
            <person name="Emond-Rheault J.-G."/>
            <person name="Kukavica-Ibrulj I."/>
            <person name="Dupont M.-J."/>
            <person name="Charette S.J."/>
            <person name="Boyle B."/>
            <person name="Levesque R.C."/>
        </authorList>
    </citation>
    <scope>NUCLEOTIDE SEQUENCE [LARGE SCALE GENOMIC DNA]</scope>
    <source>
        <strain evidence="7 14">PA-W36</strain>
    </source>
</reference>
<dbReference type="GO" id="GO:0016747">
    <property type="term" value="F:acyltransferase activity, transferring groups other than amino-acyl groups"/>
    <property type="evidence" value="ECO:0007669"/>
    <property type="project" value="InterPro"/>
</dbReference>
<dbReference type="Proteomes" id="UP000253594">
    <property type="component" value="Unassembled WGS sequence"/>
</dbReference>
<dbReference type="Proteomes" id="UP000276985">
    <property type="component" value="Unassembled WGS sequence"/>
</dbReference>
<evidence type="ECO:0000313" key="2">
    <source>
        <dbReference type="EMBL" id="CRO12102.1"/>
    </source>
</evidence>
<reference evidence="8 13" key="6">
    <citation type="submission" date="2018-12" db="EMBL/GenBank/DDBJ databases">
        <title>Pseudomonas aeruginosa Diversity Panel.</title>
        <authorList>
            <person name="Snesrud E."/>
            <person name="Mcgann P."/>
        </authorList>
    </citation>
    <scope>NUCLEOTIDE SEQUENCE [LARGE SCALE GENOMIC DNA]</scope>
    <source>
        <strain evidence="8 13">MRSN6241</strain>
    </source>
</reference>
<dbReference type="Proteomes" id="UP000194857">
    <property type="component" value="Unassembled WGS sequence"/>
</dbReference>
<keyword evidence="2" id="KW-0012">Acyltransferase</keyword>
<keyword evidence="2" id="KW-0808">Transferase</keyword>
<dbReference type="Proteomes" id="UP000433532">
    <property type="component" value="Unassembled WGS sequence"/>
</dbReference>
<dbReference type="EC" id="2.3.1.-" evidence="2"/>
<reference evidence="10" key="1">
    <citation type="submission" date="2015-06" db="EMBL/GenBank/DDBJ databases">
        <authorList>
            <person name="Radhakrishnan Rajesh"/>
            <person name="Underwood Anthony"/>
            <person name="Al-Shahib Ali"/>
        </authorList>
    </citation>
    <scope>NUCLEOTIDE SEQUENCE [LARGE SCALE GENOMIC DNA]</scope>
    <source>
        <strain evidence="10">P19_London_7_VIM_2_05_10</strain>
    </source>
</reference>
<dbReference type="EMBL" id="QORE01000792">
    <property type="protein sequence ID" value="RCI72874.1"/>
    <property type="molecule type" value="Genomic_DNA"/>
</dbReference>
<accession>A0A071LGX1</accession>
<reference evidence="4" key="9">
    <citation type="submission" date="2020-01" db="EMBL/GenBank/DDBJ databases">
        <title>Bacteria Cultured from War Wounds Associated with the Conflict in Eastern Ukraine.</title>
        <authorList>
            <person name="Snesrud E."/>
            <person name="Galac M.R."/>
            <person name="Mc Gann P."/>
            <person name="Valentine K."/>
            <person name="Viacheslav K."/>
        </authorList>
    </citation>
    <scope>NUCLEOTIDE SEQUENCE</scope>
    <source>
        <strain evidence="4">VNMU148</strain>
    </source>
</reference>
<dbReference type="Proteomes" id="UP000045039">
    <property type="component" value="Unassembled WGS sequence"/>
</dbReference>
<feature type="domain" description="N-acetyltransferase" evidence="1">
    <location>
        <begin position="31"/>
        <end position="186"/>
    </location>
</feature>
<dbReference type="EMBL" id="CVVU01000033">
    <property type="protein sequence ID" value="CRO12102.1"/>
    <property type="molecule type" value="Genomic_DNA"/>
</dbReference>
<dbReference type="PROSITE" id="PS51186">
    <property type="entry name" value="GNAT"/>
    <property type="match status" value="1"/>
</dbReference>
<evidence type="ECO:0000313" key="11">
    <source>
        <dbReference type="Proteomes" id="UP000194857"/>
    </source>
</evidence>
<evidence type="ECO:0000313" key="10">
    <source>
        <dbReference type="Proteomes" id="UP000045039"/>
    </source>
</evidence>
<sequence>MSNVQNASRSSAFAAVEGDHWVESLDDGRHVLIRPLREEDRERERQFINRLSPATRHFRFLGEIKEASPALLDQLMDIDYQQSMAFVALVHEDGELREVGISRYAACCEEGQCECAVTIADDYQGLGLDAVLMRHLIDVARRNGFRQMYSVDSAANRAMRDLCCALGFVGQRDPDDSTQVIHRLAL</sequence>
<evidence type="ECO:0000313" key="3">
    <source>
        <dbReference type="EMBL" id="MUI37119.1"/>
    </source>
</evidence>
<reference evidence="9" key="11">
    <citation type="submission" date="2023-10" db="EMBL/GenBank/DDBJ databases">
        <title>Pathogen: clinical or host-associated sample.</title>
        <authorList>
            <person name="Hergert J."/>
            <person name="Casey R."/>
            <person name="Wagner J."/>
            <person name="Young E.L."/>
            <person name="Oakeson K.F."/>
        </authorList>
    </citation>
    <scope>NUCLEOTIDE SEQUENCE</scope>
    <source>
        <strain evidence="9">2021CK-01020</strain>
    </source>
</reference>
<dbReference type="EMBL" id="RXTL01000002">
    <property type="protein sequence ID" value="RTS52758.1"/>
    <property type="molecule type" value="Genomic_DNA"/>
</dbReference>
<name>A0A071LGX1_PSEAI</name>
<proteinExistence type="predicted"/>
<reference evidence="3 15" key="8">
    <citation type="submission" date="2019-11" db="EMBL/GenBank/DDBJ databases">
        <title>Genomes of ocular Pseudomonas aeruginosa isolates.</title>
        <authorList>
            <person name="Khan M."/>
            <person name="Rice S.A."/>
            <person name="Willcox M.D.P."/>
            <person name="Stapleton F."/>
        </authorList>
    </citation>
    <scope>NUCLEOTIDE SEQUENCE [LARGE SCALE GENOMIC DNA]</scope>
    <source>
        <strain evidence="3 15">PA221</strain>
    </source>
</reference>
<reference evidence="9" key="10">
    <citation type="submission" date="2023-06" db="EMBL/GenBank/DDBJ databases">
        <authorList>
            <consortium name="Clinical and Environmental Microbiology Branch: Whole genome sequencing antimicrobial resistance pathogens in the healthcare setting"/>
        </authorList>
    </citation>
    <scope>NUCLEOTIDE SEQUENCE</scope>
    <source>
        <strain evidence="9">2021CK-01020</strain>
    </source>
</reference>
<dbReference type="Proteomes" id="UP000284767">
    <property type="component" value="Unassembled WGS sequence"/>
</dbReference>
<dbReference type="InterPro" id="IPR016181">
    <property type="entry name" value="Acyl_CoA_acyltransferase"/>
</dbReference>
<dbReference type="Proteomes" id="UP001297540">
    <property type="component" value="Chromosome"/>
</dbReference>
<evidence type="ECO:0000313" key="5">
    <source>
        <dbReference type="EMBL" id="OTI57171.1"/>
    </source>
</evidence>
<evidence type="ECO:0000313" key="9">
    <source>
        <dbReference type="EMBL" id="WOS78027.1"/>
    </source>
</evidence>
<dbReference type="EMBL" id="NFFZ01000018">
    <property type="protein sequence ID" value="OTI57171.1"/>
    <property type="molecule type" value="Genomic_DNA"/>
</dbReference>
<evidence type="ECO:0000313" key="12">
    <source>
        <dbReference type="Proteomes" id="UP000253594"/>
    </source>
</evidence>
<evidence type="ECO:0000313" key="6">
    <source>
        <dbReference type="EMBL" id="RCI72874.1"/>
    </source>
</evidence>
<dbReference type="OMA" id="ECECAVT"/>
<dbReference type="KEGG" id="paeb:NCGM1900_6333"/>
<dbReference type="SUPFAM" id="SSF55729">
    <property type="entry name" value="Acyl-CoA N-acyltransferases (Nat)"/>
    <property type="match status" value="1"/>
</dbReference>
<reference evidence="6 12" key="5">
    <citation type="submission" date="2018-07" db="EMBL/GenBank/DDBJ databases">
        <title>Mechanisms of high-level aminoglycoside resistance among Gram-negative pathogens in Brazil.</title>
        <authorList>
            <person name="Ballaben A.S."/>
            <person name="Darini A.L.C."/>
            <person name="Doi Y."/>
        </authorList>
    </citation>
    <scope>NUCLEOTIDE SEQUENCE [LARGE SCALE GENOMIC DNA]</scope>
    <source>
        <strain evidence="6 12">B2-305</strain>
    </source>
</reference>
<evidence type="ECO:0000313" key="15">
    <source>
        <dbReference type="Proteomes" id="UP000433532"/>
    </source>
</evidence>
<evidence type="ECO:0000313" key="13">
    <source>
        <dbReference type="Proteomes" id="UP000276985"/>
    </source>
</evidence>
<dbReference type="EMBL" id="WXZT01000018">
    <property type="protein sequence ID" value="MZZ15469.1"/>
    <property type="molecule type" value="Genomic_DNA"/>
</dbReference>
<dbReference type="AlphaFoldDB" id="A0A071LGX1"/>
<dbReference type="GeneID" id="77224022"/>
<dbReference type="EMBL" id="NSNE01000013">
    <property type="protein sequence ID" value="RPM11501.1"/>
    <property type="molecule type" value="Genomic_DNA"/>
</dbReference>
<dbReference type="SMR" id="A0A071LGX1"/>